<dbReference type="InterPro" id="IPR001227">
    <property type="entry name" value="Ac_transferase_dom_sf"/>
</dbReference>
<keyword evidence="9" id="KW-0443">Lipid metabolism</keyword>
<dbReference type="InterPro" id="IPR050091">
    <property type="entry name" value="PKS_NRPS_Biosynth_Enz"/>
</dbReference>
<dbReference type="GO" id="GO:0032259">
    <property type="term" value="P:methylation"/>
    <property type="evidence" value="ECO:0007669"/>
    <property type="project" value="UniProtKB-KW"/>
</dbReference>
<dbReference type="InterPro" id="IPR020841">
    <property type="entry name" value="PKS_Beta-ketoAc_synthase_dom"/>
</dbReference>
<comment type="caution">
    <text evidence="23">The sequence shown here is derived from an EMBL/GenBank/DDBJ whole genome shotgun (WGS) entry which is preliminary data.</text>
</comment>
<dbReference type="RefSeq" id="WP_214440504.1">
    <property type="nucleotide sequence ID" value="NZ_JAECZB010000067.1"/>
</dbReference>
<dbReference type="GO" id="GO:0034081">
    <property type="term" value="C:polyketide synthase complex"/>
    <property type="evidence" value="ECO:0007669"/>
    <property type="project" value="UniProtKB-ARBA"/>
</dbReference>
<sequence>MSSSEIEGIAIIGMAGRFPKAKDLDEFWQNLRDGVEAISQLTDEDVISTGIEPSVINDPKHIKAGAILEDIDLFDAAFFGFNPKEAAITDPQHRLFLECAWSALENAGYNSENYPGQIGVYAGTGWNSYLLFNLTQNRGFLGTAIDYQTLIGNEKDNLATRVAYKLNLKGPSIGVQTNCSTSLVAIYLACQSLLNYQCDMALAGGVSVNVLQKAGYIYQEGGVLSPTGQCRAFDAKSQGTVGGSGLGVVVLKRLEDAIADRDCIHAVIKSVAVNNDGAAKVGYTAPSIEGQAKVIAETLALGDINPETVTYIETHGTGTALGDPIEIKALTKAFRANTQKQGFCAIGSVKTNIGHLDAAAGIASLIKTVLALKHKQIPPSLHFEQPNPEIDFANSPFYVNNKLSTWERNGTPRRAGVSSFGIGGTNAHVILEEAPVLGEQKSSTSLRDATRTTALSDRGAEEQGKKYQLLVLSAKTESALVTAAANLADHLKQNPDINLADVAYTLQVGRRTFNYRQAVVCRDVEDAIAALQNPQRVKSSFQEAQEHPVAFMFPGLGTHYVDMAGELYEGELVFRQQVDNCCELLKPILGLDLRDVLYPQSSKKSAVGTTGLDLRKMLGRDVEPADAATQQLNQTFLTQPAVFVIEYAVAQLWMSWGIRPMAMIGYSLGEYVAATLAGVLSLEDALTLVAKRAQMIQELPSGAMLAVPLTEKEVYPLLGEQLSLSAVNGNSLCVVAGPIEAVEELEQKLTKQGVACRRLVTSHAFHSTMMEAITPTLRDLVATFNLQPPQIPYISNVTGTWITPAAAIDPEYWVQHLCQPVLFAAGINHLSARHNPVLLEVGPGQSLSSLAMQCLESDRVVLPSLRYAYEQQSDVGFLLNTLGQLWLSGVQIDWSGFYAEEKRDRLPLPTYPFERQRYWISPAKQTSVALNSESIAEETETTKTLESVFSPQSRSNLRNPYVAPTNEIESRIATLYQELLGIEQVGIYDNFFELGGHSLLGIQLISQLRKDFDVEMSLRPLFEAPTVSELALVIEEMLIAELEELPEDTVQQFVLVAPKSEQTLSANTQQRYKLPNNLEIAYQTKAEADYFYEDIFQNQVYVKHGITLGDRACIFDVGANIGMFTLFMAQHCQNPTIYAFEPAPPLFEILRLNTNLYEVNAKLFNFGVSNQTKTATFTFYPNSSGMSSFYADKEEEKEVLKAIMLNQLETGMTGMDKVMEHADELLEERFKEQHYNCQLKTLSDIISEQNVKSIDLLKIDVQKCEMEVIEGIQAQDWSKIRQIVIEVHDIEGRLEQITNLLKKQGYQVVAEQEDLYQGSNIYNVYAIRS</sequence>
<dbReference type="GO" id="GO:0004312">
    <property type="term" value="F:fatty acid synthase activity"/>
    <property type="evidence" value="ECO:0007669"/>
    <property type="project" value="TreeGrafter"/>
</dbReference>
<dbReference type="InterPro" id="IPR006162">
    <property type="entry name" value="Ppantetheine_attach_site"/>
</dbReference>
<dbReference type="SMART" id="SM00827">
    <property type="entry name" value="PKS_AT"/>
    <property type="match status" value="1"/>
</dbReference>
<dbReference type="InterPro" id="IPR016036">
    <property type="entry name" value="Malonyl_transacylase_ACP-bd"/>
</dbReference>
<evidence type="ECO:0000256" key="17">
    <source>
        <dbReference type="ARBA" id="ARBA00073623"/>
    </source>
</evidence>
<evidence type="ECO:0000256" key="19">
    <source>
        <dbReference type="ARBA" id="ARBA00078169"/>
    </source>
</evidence>
<dbReference type="InterPro" id="IPR014031">
    <property type="entry name" value="Ketoacyl_synth_C"/>
</dbReference>
<dbReference type="SUPFAM" id="SSF52151">
    <property type="entry name" value="FabD/lysophospholipase-like"/>
    <property type="match status" value="1"/>
</dbReference>
<dbReference type="Pfam" id="PF00550">
    <property type="entry name" value="PP-binding"/>
    <property type="match status" value="1"/>
</dbReference>
<accession>A0A8J7L3Z2</accession>
<dbReference type="Pfam" id="PF05050">
    <property type="entry name" value="Methyltransf_21"/>
    <property type="match status" value="1"/>
</dbReference>
<reference evidence="23 24" key="1">
    <citation type="journal article" date="2021" name="Int. J. Syst. Evol. Microbiol.">
        <title>Amazonocrinis nigriterrae gen. nov., sp. nov., Atlanticothrix silvestris gen. nov., sp. nov. and Dendronalium phyllosphericum gen. nov., sp. nov., nostocacean cyanobacteria from Brazilian environments.</title>
        <authorList>
            <person name="Alvarenga D.O."/>
            <person name="Andreote A.P.D."/>
            <person name="Branco L.H.Z."/>
            <person name="Delbaje E."/>
            <person name="Cruz R.B."/>
            <person name="Varani A.M."/>
            <person name="Fiore M.F."/>
        </authorList>
    </citation>
    <scope>NUCLEOTIDE SEQUENCE [LARGE SCALE GENOMIC DNA]</scope>
    <source>
        <strain evidence="23 24">CENA357</strain>
    </source>
</reference>
<evidence type="ECO:0000256" key="7">
    <source>
        <dbReference type="ARBA" id="ARBA00022857"/>
    </source>
</evidence>
<evidence type="ECO:0000256" key="11">
    <source>
        <dbReference type="ARBA" id="ARBA00050973"/>
    </source>
</evidence>
<comment type="catalytic activity">
    <reaction evidence="14">
        <text>icosanoyl-[(phenol)carboxyphthiodiolenone synthase] + 2 (S)-methylmalonyl-CoA + 3 malonyl-CoA + 5 NADPH + 10 H(+) = C32-carboxyphthiodiolenone-[(phenol)carboxyphthiodiolenone synthase] + 5 CO2 + 5 NADP(+) + 5 CoA + 2 H2O</text>
        <dbReference type="Rhea" id="RHEA:57748"/>
        <dbReference type="Rhea" id="RHEA-COMP:14985"/>
        <dbReference type="Rhea" id="RHEA-COMP:14986"/>
        <dbReference type="ChEBI" id="CHEBI:15377"/>
        <dbReference type="ChEBI" id="CHEBI:15378"/>
        <dbReference type="ChEBI" id="CHEBI:16526"/>
        <dbReference type="ChEBI" id="CHEBI:57287"/>
        <dbReference type="ChEBI" id="CHEBI:57327"/>
        <dbReference type="ChEBI" id="CHEBI:57384"/>
        <dbReference type="ChEBI" id="CHEBI:57783"/>
        <dbReference type="ChEBI" id="CHEBI:58349"/>
        <dbReference type="ChEBI" id="CHEBI:87848"/>
        <dbReference type="ChEBI" id="CHEBI:142236"/>
        <dbReference type="EC" id="2.3.1.292"/>
    </reaction>
</comment>
<evidence type="ECO:0000256" key="16">
    <source>
        <dbReference type="ARBA" id="ARBA00066974"/>
    </source>
</evidence>
<evidence type="ECO:0000256" key="12">
    <source>
        <dbReference type="ARBA" id="ARBA00051971"/>
    </source>
</evidence>
<organism evidence="23 24">
    <name type="scientific">Atlanticothrix silvestris CENA357</name>
    <dbReference type="NCBI Taxonomy" id="1725252"/>
    <lineage>
        <taxon>Bacteria</taxon>
        <taxon>Bacillati</taxon>
        <taxon>Cyanobacteriota</taxon>
        <taxon>Cyanophyceae</taxon>
        <taxon>Nostocales</taxon>
        <taxon>Nodulariaceae</taxon>
        <taxon>Atlanticothrix</taxon>
        <taxon>Atlanticothrix silvestris</taxon>
    </lineage>
</organism>
<dbReference type="SMART" id="SM00825">
    <property type="entry name" value="PKS_KS"/>
    <property type="match status" value="1"/>
</dbReference>
<evidence type="ECO:0000256" key="20">
    <source>
        <dbReference type="ARBA" id="ARBA00084020"/>
    </source>
</evidence>
<dbReference type="GO" id="GO:0016491">
    <property type="term" value="F:oxidoreductase activity"/>
    <property type="evidence" value="ECO:0007669"/>
    <property type="project" value="UniProtKB-KW"/>
</dbReference>
<dbReference type="Gene3D" id="3.40.50.150">
    <property type="entry name" value="Vaccinia Virus protein VP39"/>
    <property type="match status" value="1"/>
</dbReference>
<keyword evidence="24" id="KW-1185">Reference proteome</keyword>
<dbReference type="PROSITE" id="PS00012">
    <property type="entry name" value="PHOSPHOPANTETHEINE"/>
    <property type="match status" value="1"/>
</dbReference>
<evidence type="ECO:0000259" key="22">
    <source>
        <dbReference type="PROSITE" id="PS52004"/>
    </source>
</evidence>
<evidence type="ECO:0000256" key="1">
    <source>
        <dbReference type="ARBA" id="ARBA00001937"/>
    </source>
</evidence>
<proteinExistence type="predicted"/>
<dbReference type="Pfam" id="PF02801">
    <property type="entry name" value="Ketoacyl-synt_C"/>
    <property type="match status" value="1"/>
</dbReference>
<dbReference type="PROSITE" id="PS52004">
    <property type="entry name" value="KS3_2"/>
    <property type="match status" value="1"/>
</dbReference>
<feature type="domain" description="Ketosynthase family 3 (KS3)" evidence="22">
    <location>
        <begin position="6"/>
        <end position="433"/>
    </location>
</feature>
<dbReference type="PANTHER" id="PTHR43775:SF51">
    <property type="entry name" value="INACTIVE PHENOLPHTHIOCEROL SYNTHESIS POLYKETIDE SYNTHASE TYPE I PKS1-RELATED"/>
    <property type="match status" value="1"/>
</dbReference>
<dbReference type="GO" id="GO:0006633">
    <property type="term" value="P:fatty acid biosynthetic process"/>
    <property type="evidence" value="ECO:0007669"/>
    <property type="project" value="TreeGrafter"/>
</dbReference>
<dbReference type="InterPro" id="IPR014043">
    <property type="entry name" value="Acyl_transferase_dom"/>
</dbReference>
<dbReference type="NCBIfam" id="TIGR01444">
    <property type="entry name" value="fkbM_fam"/>
    <property type="match status" value="1"/>
</dbReference>
<comment type="catalytic activity">
    <reaction evidence="13">
        <text>docosanoyl-[(phenol)carboxyphthiodiolenone synthase] + 2 (S)-methylmalonyl-CoA + 3 malonyl-CoA + 5 NADPH + 10 H(+) = C34-carboxyphthiodiolenone-[(phenol)carboxyphthiodiolenone synthase] + 5 CO2 + 5 NADP(+) + 5 CoA + 2 H2O</text>
        <dbReference type="Rhea" id="RHEA:57752"/>
        <dbReference type="Rhea" id="RHEA-COMP:14987"/>
        <dbReference type="Rhea" id="RHEA-COMP:14988"/>
        <dbReference type="ChEBI" id="CHEBI:15377"/>
        <dbReference type="ChEBI" id="CHEBI:15378"/>
        <dbReference type="ChEBI" id="CHEBI:16526"/>
        <dbReference type="ChEBI" id="CHEBI:57287"/>
        <dbReference type="ChEBI" id="CHEBI:57327"/>
        <dbReference type="ChEBI" id="CHEBI:57384"/>
        <dbReference type="ChEBI" id="CHEBI:57783"/>
        <dbReference type="ChEBI" id="CHEBI:58349"/>
        <dbReference type="ChEBI" id="CHEBI:142237"/>
        <dbReference type="ChEBI" id="CHEBI:142238"/>
        <dbReference type="EC" id="2.3.1.292"/>
    </reaction>
</comment>
<dbReference type="SUPFAM" id="SSF47336">
    <property type="entry name" value="ACP-like"/>
    <property type="match status" value="1"/>
</dbReference>
<evidence type="ECO:0000256" key="6">
    <source>
        <dbReference type="ARBA" id="ARBA00022832"/>
    </source>
</evidence>
<keyword evidence="3" id="KW-0596">Phosphopantetheine</keyword>
<dbReference type="Gene3D" id="3.30.70.250">
    <property type="entry name" value="Malonyl-CoA ACP transacylase, ACP-binding"/>
    <property type="match status" value="1"/>
</dbReference>
<dbReference type="Pfam" id="PF22621">
    <property type="entry name" value="CurL-like_PKS_C"/>
    <property type="match status" value="1"/>
</dbReference>
<comment type="cofactor">
    <cofactor evidence="2">
        <name>pantetheine 4'-phosphate</name>
        <dbReference type="ChEBI" id="CHEBI:47942"/>
    </cofactor>
</comment>
<dbReference type="EC" id="2.3.1.292" evidence="16"/>
<dbReference type="SUPFAM" id="SSF53901">
    <property type="entry name" value="Thiolase-like"/>
    <property type="match status" value="1"/>
</dbReference>
<evidence type="ECO:0000313" key="23">
    <source>
        <dbReference type="EMBL" id="MBH8554261.1"/>
    </source>
</evidence>
<dbReference type="InterPro" id="IPR009081">
    <property type="entry name" value="PP-bd_ACP"/>
</dbReference>
<dbReference type="InterPro" id="IPR014030">
    <property type="entry name" value="Ketoacyl_synth_N"/>
</dbReference>
<dbReference type="FunFam" id="1.10.1200.10:FF:000005">
    <property type="entry name" value="Nonribosomal peptide synthetase 1"/>
    <property type="match status" value="1"/>
</dbReference>
<dbReference type="InterPro" id="IPR006342">
    <property type="entry name" value="FkbM_mtfrase"/>
</dbReference>
<evidence type="ECO:0000256" key="18">
    <source>
        <dbReference type="ARBA" id="ARBA00075053"/>
    </source>
</evidence>
<evidence type="ECO:0000256" key="10">
    <source>
        <dbReference type="ARBA" id="ARBA00023268"/>
    </source>
</evidence>
<dbReference type="SUPFAM" id="SSF53335">
    <property type="entry name" value="S-adenosyl-L-methionine-dependent methyltransferases"/>
    <property type="match status" value="1"/>
</dbReference>
<dbReference type="GO" id="GO:0008168">
    <property type="term" value="F:methyltransferase activity"/>
    <property type="evidence" value="ECO:0007669"/>
    <property type="project" value="UniProtKB-KW"/>
</dbReference>
<dbReference type="EMBL" id="JAECZB010000067">
    <property type="protein sequence ID" value="MBH8554261.1"/>
    <property type="molecule type" value="Genomic_DNA"/>
</dbReference>
<evidence type="ECO:0000256" key="9">
    <source>
        <dbReference type="ARBA" id="ARBA00023098"/>
    </source>
</evidence>
<evidence type="ECO:0000256" key="15">
    <source>
        <dbReference type="ARBA" id="ARBA00058455"/>
    </source>
</evidence>
<comment type="cofactor">
    <cofactor evidence="1">
        <name>NADP(+)</name>
        <dbReference type="ChEBI" id="CHEBI:58349"/>
    </cofactor>
</comment>
<evidence type="ECO:0000256" key="8">
    <source>
        <dbReference type="ARBA" id="ARBA00023002"/>
    </source>
</evidence>
<dbReference type="Pfam" id="PF00698">
    <property type="entry name" value="Acyl_transf_1"/>
    <property type="match status" value="1"/>
</dbReference>
<evidence type="ECO:0000256" key="4">
    <source>
        <dbReference type="ARBA" id="ARBA00022553"/>
    </source>
</evidence>
<dbReference type="Gene3D" id="1.10.1200.10">
    <property type="entry name" value="ACP-like"/>
    <property type="match status" value="1"/>
</dbReference>
<evidence type="ECO:0000256" key="2">
    <source>
        <dbReference type="ARBA" id="ARBA00001957"/>
    </source>
</evidence>
<keyword evidence="23" id="KW-0489">Methyltransferase</keyword>
<keyword evidence="4" id="KW-0597">Phosphoprotein</keyword>
<keyword evidence="8" id="KW-0560">Oxidoreductase</keyword>
<dbReference type="PANTHER" id="PTHR43775">
    <property type="entry name" value="FATTY ACID SYNTHASE"/>
    <property type="match status" value="1"/>
</dbReference>
<dbReference type="InterPro" id="IPR036736">
    <property type="entry name" value="ACP-like_sf"/>
</dbReference>
<gene>
    <name evidence="23" type="ORF">I8751_18195</name>
</gene>
<dbReference type="InterPro" id="IPR016035">
    <property type="entry name" value="Acyl_Trfase/lysoPLipase"/>
</dbReference>
<dbReference type="Proteomes" id="UP000599391">
    <property type="component" value="Unassembled WGS sequence"/>
</dbReference>
<evidence type="ECO:0000313" key="24">
    <source>
        <dbReference type="Proteomes" id="UP000599391"/>
    </source>
</evidence>
<keyword evidence="7" id="KW-0521">NADP</keyword>
<dbReference type="SUPFAM" id="SSF55048">
    <property type="entry name" value="Probable ACP-binding domain of malonyl-CoA ACP transacylase"/>
    <property type="match status" value="1"/>
</dbReference>
<dbReference type="PROSITE" id="PS50075">
    <property type="entry name" value="CARRIER"/>
    <property type="match status" value="1"/>
</dbReference>
<dbReference type="Gene3D" id="3.30.70.3290">
    <property type="match status" value="1"/>
</dbReference>
<feature type="domain" description="Carrier" evidence="21">
    <location>
        <begin position="963"/>
        <end position="1038"/>
    </location>
</feature>
<name>A0A8J7L3Z2_9CYAN</name>
<dbReference type="FunFam" id="3.40.47.10:FF:000042">
    <property type="entry name" value="Polyketide synthase Pks13"/>
    <property type="match status" value="1"/>
</dbReference>
<comment type="catalytic activity">
    <reaction evidence="12">
        <text>19-(4-hydroxyphenyl)nonadecanoyl-[(phenol)carboxyphthiodiolenone synthase] + 2 (S)-methylmalonyl-CoA + 3 malonyl-CoA + 5 NADPH + 10 H(+) = C37-(phenol)carboxyphthiodiolenone-[(phenol)carboxyphthiodiolenone synthase] + 5 CO2 + 5 NADP(+) + 5 CoA + 2 H2O</text>
        <dbReference type="Rhea" id="RHEA:57760"/>
        <dbReference type="Rhea" id="RHEA-COMP:14273"/>
        <dbReference type="Rhea" id="RHEA-COMP:14990"/>
        <dbReference type="ChEBI" id="CHEBI:15377"/>
        <dbReference type="ChEBI" id="CHEBI:15378"/>
        <dbReference type="ChEBI" id="CHEBI:16526"/>
        <dbReference type="ChEBI" id="CHEBI:57287"/>
        <dbReference type="ChEBI" id="CHEBI:57327"/>
        <dbReference type="ChEBI" id="CHEBI:57384"/>
        <dbReference type="ChEBI" id="CHEBI:57783"/>
        <dbReference type="ChEBI" id="CHEBI:58349"/>
        <dbReference type="ChEBI" id="CHEBI:133301"/>
        <dbReference type="ChEBI" id="CHEBI:142260"/>
        <dbReference type="EC" id="2.3.1.292"/>
    </reaction>
</comment>
<dbReference type="Gene3D" id="3.40.366.10">
    <property type="entry name" value="Malonyl-Coenzyme A Acyl Carrier Protein, domain 2"/>
    <property type="match status" value="1"/>
</dbReference>
<dbReference type="InterPro" id="IPR029063">
    <property type="entry name" value="SAM-dependent_MTases_sf"/>
</dbReference>
<keyword evidence="6" id="KW-0276">Fatty acid metabolism</keyword>
<comment type="function">
    <text evidence="15">Part of the PpsABCDE complex involved in the biosynthesis of the lipid core common to phthiocerols and phenolphthiocerols by successive additions of malonyl-CoA or methylmalonyl-CoA extender units. PpsA can accept as substrate the activated forms of either icosanoyl (C20), docosanoyl (C22) or lignoceroyl (C24) groups from FadD26, or a (4-hydroxyphenyl)-C17 or (4-hydroxyphenyl)-C19 fatty acyl from FadD29. PpsA initiates the biosynthesis and extends its substrate using a malonyl-CoA extender unit. The PpsB and PpsC proteins add the second and third malonyl-CoA extender units. PpsD adds an (R)-methylmalonyl unit and PpsE adds a second (R)-methylmalonyl unit. The incorporation of the methylmalonyl units results in formation of two branched methyl groups in the elongated product.</text>
</comment>
<dbReference type="InterPro" id="IPR016039">
    <property type="entry name" value="Thiolase-like"/>
</dbReference>
<keyword evidence="10" id="KW-0511">Multifunctional enzyme</keyword>
<evidence type="ECO:0000256" key="5">
    <source>
        <dbReference type="ARBA" id="ARBA00022679"/>
    </source>
</evidence>
<dbReference type="Gene3D" id="3.40.47.10">
    <property type="match status" value="1"/>
</dbReference>
<evidence type="ECO:0000256" key="14">
    <source>
        <dbReference type="ARBA" id="ARBA00052745"/>
    </source>
</evidence>
<dbReference type="CDD" id="cd00833">
    <property type="entry name" value="PKS"/>
    <property type="match status" value="1"/>
</dbReference>
<comment type="catalytic activity">
    <reaction evidence="11">
        <text>17-(4-hydroxyphenyl)heptadecanoyl-[(phenol)carboxyphthiodiolenone synthase] + 2 (S)-methylmalonyl-CoA + 3 malonyl-CoA + 5 NADPH + 10 H(+) = C35-(phenol)carboxyphthiodiolenone-[(phenol)carboxyphthiodiolenone synthase] + 5 CO2 + 5 NADP(+) + 5 CoA + 2 H2O</text>
        <dbReference type="Rhea" id="RHEA:57756"/>
        <dbReference type="Rhea" id="RHEA-COMP:14272"/>
        <dbReference type="Rhea" id="RHEA-COMP:14989"/>
        <dbReference type="ChEBI" id="CHEBI:15377"/>
        <dbReference type="ChEBI" id="CHEBI:15378"/>
        <dbReference type="ChEBI" id="CHEBI:16526"/>
        <dbReference type="ChEBI" id="CHEBI:57287"/>
        <dbReference type="ChEBI" id="CHEBI:57327"/>
        <dbReference type="ChEBI" id="CHEBI:57384"/>
        <dbReference type="ChEBI" id="CHEBI:57783"/>
        <dbReference type="ChEBI" id="CHEBI:58349"/>
        <dbReference type="ChEBI" id="CHEBI:133300"/>
        <dbReference type="ChEBI" id="CHEBI:142259"/>
        <dbReference type="EC" id="2.3.1.292"/>
    </reaction>
</comment>
<evidence type="ECO:0000256" key="3">
    <source>
        <dbReference type="ARBA" id="ARBA00022450"/>
    </source>
</evidence>
<protein>
    <recommendedName>
        <fullName evidence="17">Phenolphthiocerol/phthiocerol polyketide synthase subunit E</fullName>
        <ecNumber evidence="16">2.3.1.292</ecNumber>
    </recommendedName>
    <alternativeName>
        <fullName evidence="19">(Phenol)carboxyphthiodiolenone synthase subunit E</fullName>
    </alternativeName>
    <alternativeName>
        <fullName evidence="20">Beta-ketoacyl-acyl-carrier-protein synthase I</fullName>
    </alternativeName>
    <alternativeName>
        <fullName evidence="18">Phthiocerol synthesis polyketide synthase type I PpsE</fullName>
    </alternativeName>
</protein>
<keyword evidence="5" id="KW-0808">Transferase</keyword>
<evidence type="ECO:0000256" key="13">
    <source>
        <dbReference type="ARBA" id="ARBA00052119"/>
    </source>
</evidence>
<dbReference type="Pfam" id="PF00109">
    <property type="entry name" value="ketoacyl-synt"/>
    <property type="match status" value="1"/>
</dbReference>
<evidence type="ECO:0000259" key="21">
    <source>
        <dbReference type="PROSITE" id="PS50075"/>
    </source>
</evidence>